<evidence type="ECO:0000256" key="2">
    <source>
        <dbReference type="ARBA" id="ARBA00023002"/>
    </source>
</evidence>
<evidence type="ECO:0000256" key="1">
    <source>
        <dbReference type="ARBA" id="ARBA00006484"/>
    </source>
</evidence>
<dbReference type="Gene3D" id="3.40.50.720">
    <property type="entry name" value="NAD(P)-binding Rossmann-like Domain"/>
    <property type="match status" value="1"/>
</dbReference>
<proteinExistence type="inferred from homology"/>
<dbReference type="Pfam" id="PF00106">
    <property type="entry name" value="adh_short"/>
    <property type="match status" value="1"/>
</dbReference>
<dbReference type="GO" id="GO:0016020">
    <property type="term" value="C:membrane"/>
    <property type="evidence" value="ECO:0007669"/>
    <property type="project" value="TreeGrafter"/>
</dbReference>
<protein>
    <submittedName>
        <fullName evidence="4">Uncharacterized protein</fullName>
    </submittedName>
</protein>
<sequence length="165" mass="18086">MQHNQQRILYPRLVNRQLTAKKRGAILFTSSGLGIITTPGSVVYSATKSYLGHLGECLASEAHQYAIDVVSIYPGTVNTRFSTRTSDEPPPPLLEKISQKSDTVAELALCGIGRATRIDSGFMAIIMRLVTRSIDANLFIRIMKAAAPKYEEDNKSNQQNGSESV</sequence>
<organism evidence="4 5">
    <name type="scientific">Streblomastix strix</name>
    <dbReference type="NCBI Taxonomy" id="222440"/>
    <lineage>
        <taxon>Eukaryota</taxon>
        <taxon>Metamonada</taxon>
        <taxon>Preaxostyla</taxon>
        <taxon>Oxymonadida</taxon>
        <taxon>Streblomastigidae</taxon>
        <taxon>Streblomastix</taxon>
    </lineage>
</organism>
<dbReference type="PANTHER" id="PTHR44196:SF1">
    <property type="entry name" value="DEHYDROGENASE_REDUCTASE SDR FAMILY MEMBER 7B"/>
    <property type="match status" value="1"/>
</dbReference>
<evidence type="ECO:0000313" key="4">
    <source>
        <dbReference type="EMBL" id="KAA6370037.1"/>
    </source>
</evidence>
<comment type="caution">
    <text evidence="4">The sequence shown here is derived from an EMBL/GenBank/DDBJ whole genome shotgun (WGS) entry which is preliminary data.</text>
</comment>
<dbReference type="SUPFAM" id="SSF51735">
    <property type="entry name" value="NAD(P)-binding Rossmann-fold domains"/>
    <property type="match status" value="1"/>
</dbReference>
<gene>
    <name evidence="4" type="ORF">EZS28_034436</name>
</gene>
<dbReference type="InterPro" id="IPR002347">
    <property type="entry name" value="SDR_fam"/>
</dbReference>
<name>A0A5J4UHX6_9EUKA</name>
<evidence type="ECO:0000313" key="5">
    <source>
        <dbReference type="Proteomes" id="UP000324800"/>
    </source>
</evidence>
<dbReference type="InterPro" id="IPR020904">
    <property type="entry name" value="Sc_DH/Rdtase_CS"/>
</dbReference>
<dbReference type="GO" id="GO:0016491">
    <property type="term" value="F:oxidoreductase activity"/>
    <property type="evidence" value="ECO:0007669"/>
    <property type="project" value="UniProtKB-KW"/>
</dbReference>
<dbReference type="PRINTS" id="PR00081">
    <property type="entry name" value="GDHRDH"/>
</dbReference>
<evidence type="ECO:0000256" key="3">
    <source>
        <dbReference type="ARBA" id="ARBA00037096"/>
    </source>
</evidence>
<dbReference type="PROSITE" id="PS00061">
    <property type="entry name" value="ADH_SHORT"/>
    <property type="match status" value="1"/>
</dbReference>
<dbReference type="AlphaFoldDB" id="A0A5J4UHX6"/>
<dbReference type="Proteomes" id="UP000324800">
    <property type="component" value="Unassembled WGS sequence"/>
</dbReference>
<comment type="similarity">
    <text evidence="1">Belongs to the short-chain dehydrogenases/reductases (SDR) family.</text>
</comment>
<keyword evidence="2" id="KW-0560">Oxidoreductase</keyword>
<accession>A0A5J4UHX6</accession>
<dbReference type="EMBL" id="SNRW01015788">
    <property type="protein sequence ID" value="KAA6370037.1"/>
    <property type="molecule type" value="Genomic_DNA"/>
</dbReference>
<comment type="function">
    <text evidence="3">Putative oxidoreductase.</text>
</comment>
<dbReference type="OrthoDB" id="1274115at2759"/>
<reference evidence="4 5" key="1">
    <citation type="submission" date="2019-03" db="EMBL/GenBank/DDBJ databases">
        <title>Single cell metagenomics reveals metabolic interactions within the superorganism composed of flagellate Streblomastix strix and complex community of Bacteroidetes bacteria on its surface.</title>
        <authorList>
            <person name="Treitli S.C."/>
            <person name="Kolisko M."/>
            <person name="Husnik F."/>
            <person name="Keeling P."/>
            <person name="Hampl V."/>
        </authorList>
    </citation>
    <scope>NUCLEOTIDE SEQUENCE [LARGE SCALE GENOMIC DNA]</scope>
    <source>
        <strain evidence="4">ST1C</strain>
    </source>
</reference>
<dbReference type="InterPro" id="IPR036291">
    <property type="entry name" value="NAD(P)-bd_dom_sf"/>
</dbReference>
<dbReference type="PANTHER" id="PTHR44196">
    <property type="entry name" value="DEHYDROGENASE/REDUCTASE SDR FAMILY MEMBER 7B"/>
    <property type="match status" value="1"/>
</dbReference>